<keyword evidence="3" id="KW-1185">Reference proteome</keyword>
<proteinExistence type="predicted"/>
<gene>
    <name evidence="2" type="ORF">HXX76_008996</name>
</gene>
<name>A0A835SRW9_CHLIN</name>
<feature type="domain" description="N-acetyltransferase" evidence="1">
    <location>
        <begin position="1"/>
        <end position="87"/>
    </location>
</feature>
<sequence length="102" mass="11264">MVQTVSLTAPDSVELRTLVVRPSFRGRGIGSRLVSTQLEGLAPGTAVWLTTIESRLGFYERLGFTRLRLDEAPSDMRFEVAMGLVVARLLTGKQLVVMRCVL</sequence>
<dbReference type="PROSITE" id="PS51186">
    <property type="entry name" value="GNAT"/>
    <property type="match status" value="1"/>
</dbReference>
<evidence type="ECO:0000313" key="3">
    <source>
        <dbReference type="Proteomes" id="UP000650467"/>
    </source>
</evidence>
<dbReference type="Gene3D" id="3.40.630.30">
    <property type="match status" value="1"/>
</dbReference>
<dbReference type="InterPro" id="IPR000182">
    <property type="entry name" value="GNAT_dom"/>
</dbReference>
<dbReference type="SUPFAM" id="SSF55729">
    <property type="entry name" value="Acyl-CoA N-acyltransferases (Nat)"/>
    <property type="match status" value="1"/>
</dbReference>
<accession>A0A835SRW9</accession>
<organism evidence="2 3">
    <name type="scientific">Chlamydomonas incerta</name>
    <dbReference type="NCBI Taxonomy" id="51695"/>
    <lineage>
        <taxon>Eukaryota</taxon>
        <taxon>Viridiplantae</taxon>
        <taxon>Chlorophyta</taxon>
        <taxon>core chlorophytes</taxon>
        <taxon>Chlorophyceae</taxon>
        <taxon>CS clade</taxon>
        <taxon>Chlamydomonadales</taxon>
        <taxon>Chlamydomonadaceae</taxon>
        <taxon>Chlamydomonas</taxon>
    </lineage>
</organism>
<comment type="caution">
    <text evidence="2">The sequence shown here is derived from an EMBL/GenBank/DDBJ whole genome shotgun (WGS) entry which is preliminary data.</text>
</comment>
<dbReference type="CDD" id="cd04301">
    <property type="entry name" value="NAT_SF"/>
    <property type="match status" value="1"/>
</dbReference>
<evidence type="ECO:0000259" key="1">
    <source>
        <dbReference type="PROSITE" id="PS51186"/>
    </source>
</evidence>
<protein>
    <recommendedName>
        <fullName evidence="1">N-acetyltransferase domain-containing protein</fullName>
    </recommendedName>
</protein>
<dbReference type="EMBL" id="JAEHOC010000022">
    <property type="protein sequence ID" value="KAG2432069.1"/>
    <property type="molecule type" value="Genomic_DNA"/>
</dbReference>
<dbReference type="AlphaFoldDB" id="A0A835SRW9"/>
<dbReference type="Pfam" id="PF13508">
    <property type="entry name" value="Acetyltransf_7"/>
    <property type="match status" value="1"/>
</dbReference>
<reference evidence="2" key="1">
    <citation type="journal article" date="2020" name="bioRxiv">
        <title>Comparative genomics of Chlamydomonas.</title>
        <authorList>
            <person name="Craig R.J."/>
            <person name="Hasan A.R."/>
            <person name="Ness R.W."/>
            <person name="Keightley P.D."/>
        </authorList>
    </citation>
    <scope>NUCLEOTIDE SEQUENCE</scope>
    <source>
        <strain evidence="2">SAG 7.73</strain>
    </source>
</reference>
<dbReference type="InterPro" id="IPR016181">
    <property type="entry name" value="Acyl_CoA_acyltransferase"/>
</dbReference>
<dbReference type="Proteomes" id="UP000650467">
    <property type="component" value="Unassembled WGS sequence"/>
</dbReference>
<dbReference type="GO" id="GO:0016747">
    <property type="term" value="F:acyltransferase activity, transferring groups other than amino-acyl groups"/>
    <property type="evidence" value="ECO:0007669"/>
    <property type="project" value="InterPro"/>
</dbReference>
<dbReference type="OrthoDB" id="41532at2759"/>
<evidence type="ECO:0000313" key="2">
    <source>
        <dbReference type="EMBL" id="KAG2432069.1"/>
    </source>
</evidence>